<dbReference type="SUPFAM" id="SSF57903">
    <property type="entry name" value="FYVE/PHD zinc finger"/>
    <property type="match status" value="2"/>
</dbReference>
<feature type="domain" description="ELM2" evidence="11">
    <location>
        <begin position="328"/>
        <end position="479"/>
    </location>
</feature>
<accession>A0A9P7BQD5</accession>
<dbReference type="EMBL" id="JAANQT010001264">
    <property type="protein sequence ID" value="KAG1305866.1"/>
    <property type="molecule type" value="Genomic_DNA"/>
</dbReference>
<evidence type="ECO:0000256" key="2">
    <source>
        <dbReference type="ARBA" id="ARBA00022771"/>
    </source>
</evidence>
<dbReference type="Pfam" id="PF00628">
    <property type="entry name" value="PHD"/>
    <property type="match status" value="1"/>
</dbReference>
<evidence type="ECO:0000259" key="12">
    <source>
        <dbReference type="PROSITE" id="PS51293"/>
    </source>
</evidence>
<feature type="compositionally biased region" description="Polar residues" evidence="7">
    <location>
        <begin position="232"/>
        <end position="247"/>
    </location>
</feature>
<dbReference type="CDD" id="cd15571">
    <property type="entry name" value="ePHD"/>
    <property type="match status" value="1"/>
</dbReference>
<feature type="domain" description="GATA-type" evidence="9">
    <location>
        <begin position="587"/>
        <end position="649"/>
    </location>
</feature>
<evidence type="ECO:0000313" key="15">
    <source>
        <dbReference type="Proteomes" id="UP000716291"/>
    </source>
</evidence>
<dbReference type="Pfam" id="PF01426">
    <property type="entry name" value="BAH"/>
    <property type="match status" value="1"/>
</dbReference>
<sequence length="1048" mass="119765">MSDVKSAPHIESTTLADGVTIRINDHVYIAPEHLGEPYYVGRIMEFCTSHKSKGLQVRLAWFNRPKDVINRNLADRCLLVATMHSDINLVSSIRGKCVVTHKHYITKDQLEDYRKKEDHFYYNQLYDRYIQRVYDVVPCEIVQNVPTDILEALKERYQFIIVEQGKASDLTVARRICCICQEWCSSTASVKCAACHKSYHMACLKPPLARKPPKGFAWQCALCTRQEVLASSPSDSDVSNQNDTNKNTPKKRQIRATRSQLPKSRAQPQQQIITSTSLTSAIKPKASHSKKMNSQKIRMTNMWPFRYFGVNTNMGDILDVDDRIYPRAKSRIGPKYQANVADWPTITNSTLSPVSETNSLSSNKNNESKKNEKKGKSQRSSSKRSIEVNSSTTSFVDEYRSPEQFMVNSVRGTEDTVTCIYRPDILNDEQLDDYMNQVKKLNNVSLASHSSDLMDRALQELEQSQYHTDIAFEKMARLDQNDFNYITDWSKQEIYAFEQSIREHGHDLNYAKKSVGSKPMADIVRYFYQWKKSDRYEPVYSEWTKIFKPMKKFKSSTQKKTSNKAIKSNVENNQESDPTIVPRVTYTHNSYQCMNCLTKKSVIWRRSPSDTDRKRKVFKEVLCNDCGIYWLKYAKAKPIPEPIKRANSQGNASIIYHTQHGRVTTICNTANITTDSDTLDPLQKRKRNDGIPSKISVKKLKEEKSKVQLKFEPEECKVCLQIGPEDRLYTCYDCGMSVHNDCYGIESTNKEGWICDPCSNKINPMASYVYECVLCFKSSEESRQPLKMTSGHQWAHVQCAAFIPEIKFVHPKTLSTIEYIGCVNSERLDAICQICKNTNGACVACTECKRPVHVQCAIDQKFKLAFEIQSPTVSEGGKAKVSVISPGLFYPSSPSGLMIPQVWCPTHNVVNLKLIELNMRTLATQESCIMTYAKSHKTITKGTTPAMRRFRQVTYYTYHSSNQKHRHRHPKIPNAWEAALEALNMAEVPTLDQYTSIALPSKKTILLTNLPKQVCATKGCSVQHTPIWWSVEGNPDKKICQKCHNLRS</sequence>
<evidence type="ECO:0000256" key="1">
    <source>
        <dbReference type="ARBA" id="ARBA00022723"/>
    </source>
</evidence>
<gene>
    <name evidence="14" type="ORF">G6F64_008045</name>
</gene>
<dbReference type="OrthoDB" id="2217619at2759"/>
<dbReference type="InterPro" id="IPR029617">
    <property type="entry name" value="Snt2"/>
</dbReference>
<dbReference type="SUPFAM" id="SSF46689">
    <property type="entry name" value="Homeodomain-like"/>
    <property type="match status" value="1"/>
</dbReference>
<evidence type="ECO:0000259" key="9">
    <source>
        <dbReference type="PROSITE" id="PS50114"/>
    </source>
</evidence>
<feature type="domain" description="BAH" evidence="10">
    <location>
        <begin position="19"/>
        <end position="137"/>
    </location>
</feature>
<dbReference type="InterPro" id="IPR017884">
    <property type="entry name" value="SANT_dom"/>
</dbReference>
<dbReference type="Gene3D" id="1.10.10.60">
    <property type="entry name" value="Homeodomain-like"/>
    <property type="match status" value="1"/>
</dbReference>
<dbReference type="PROSITE" id="PS51805">
    <property type="entry name" value="EPHD"/>
    <property type="match status" value="1"/>
</dbReference>
<dbReference type="PROSITE" id="PS50114">
    <property type="entry name" value="GATA_ZN_FINGER_2"/>
    <property type="match status" value="1"/>
</dbReference>
<dbReference type="FunFam" id="1.10.10.60:FF:000012">
    <property type="entry name" value="Metastasis-associated 1 family, member 3"/>
    <property type="match status" value="1"/>
</dbReference>
<evidence type="ECO:0000256" key="7">
    <source>
        <dbReference type="SAM" id="MobiDB-lite"/>
    </source>
</evidence>
<dbReference type="InterPro" id="IPR019787">
    <property type="entry name" value="Znf_PHD-finger"/>
</dbReference>
<dbReference type="Pfam" id="PF13832">
    <property type="entry name" value="zf-HC5HC2H_2"/>
    <property type="match status" value="1"/>
</dbReference>
<dbReference type="PROSITE" id="PS51293">
    <property type="entry name" value="SANT"/>
    <property type="match status" value="1"/>
</dbReference>
<dbReference type="PROSITE" id="PS01359">
    <property type="entry name" value="ZF_PHD_1"/>
    <property type="match status" value="1"/>
</dbReference>
<proteinExistence type="predicted"/>
<dbReference type="InterPro" id="IPR000679">
    <property type="entry name" value="Znf_GATA"/>
</dbReference>
<dbReference type="InterPro" id="IPR013088">
    <property type="entry name" value="Znf_NHR/GATA"/>
</dbReference>
<reference evidence="14" key="1">
    <citation type="journal article" date="2020" name="Microb. Genom.">
        <title>Genetic diversity of clinical and environmental Mucorales isolates obtained from an investigation of mucormycosis cases among solid organ transplant recipients.</title>
        <authorList>
            <person name="Nguyen M.H."/>
            <person name="Kaul D."/>
            <person name="Muto C."/>
            <person name="Cheng S.J."/>
            <person name="Richter R.A."/>
            <person name="Bruno V.M."/>
            <person name="Liu G."/>
            <person name="Beyhan S."/>
            <person name="Sundermann A.J."/>
            <person name="Mounaud S."/>
            <person name="Pasculle A.W."/>
            <person name="Nierman W.C."/>
            <person name="Driscoll E."/>
            <person name="Cumbie R."/>
            <person name="Clancy C.J."/>
            <person name="Dupont C.L."/>
        </authorList>
    </citation>
    <scope>NUCLEOTIDE SEQUENCE</scope>
    <source>
        <strain evidence="14">GL11</strain>
    </source>
</reference>
<dbReference type="Gene3D" id="2.30.30.490">
    <property type="match status" value="1"/>
</dbReference>
<dbReference type="GO" id="GO:0036205">
    <property type="term" value="P:histone catabolic process"/>
    <property type="evidence" value="ECO:0007669"/>
    <property type="project" value="TreeGrafter"/>
</dbReference>
<dbReference type="InterPro" id="IPR011011">
    <property type="entry name" value="Znf_FYVE_PHD"/>
</dbReference>
<dbReference type="GO" id="GO:0008270">
    <property type="term" value="F:zinc ion binding"/>
    <property type="evidence" value="ECO:0007669"/>
    <property type="project" value="UniProtKB-KW"/>
</dbReference>
<evidence type="ECO:0000256" key="3">
    <source>
        <dbReference type="ARBA" id="ARBA00022833"/>
    </source>
</evidence>
<dbReference type="Gene3D" id="3.30.50.10">
    <property type="entry name" value="Erythroid Transcription Factor GATA-1, subunit A"/>
    <property type="match status" value="1"/>
</dbReference>
<dbReference type="PROSITE" id="PS50016">
    <property type="entry name" value="ZF_PHD_2"/>
    <property type="match status" value="2"/>
</dbReference>
<keyword evidence="3" id="KW-0862">Zinc</keyword>
<dbReference type="InterPro" id="IPR034732">
    <property type="entry name" value="EPHD"/>
</dbReference>
<dbReference type="CDD" id="cd15497">
    <property type="entry name" value="PHD1_Snt2p_like"/>
    <property type="match status" value="1"/>
</dbReference>
<dbReference type="PROSITE" id="PS51156">
    <property type="entry name" value="ELM2"/>
    <property type="match status" value="1"/>
</dbReference>
<dbReference type="InterPro" id="IPR043151">
    <property type="entry name" value="BAH_sf"/>
</dbReference>
<keyword evidence="15" id="KW-1185">Reference proteome</keyword>
<dbReference type="SMART" id="SM00249">
    <property type="entry name" value="PHD"/>
    <property type="match status" value="3"/>
</dbReference>
<dbReference type="PROSITE" id="PS51038">
    <property type="entry name" value="BAH"/>
    <property type="match status" value="1"/>
</dbReference>
<dbReference type="GO" id="GO:0004842">
    <property type="term" value="F:ubiquitin-protein transferase activity"/>
    <property type="evidence" value="ECO:0007669"/>
    <property type="project" value="TreeGrafter"/>
</dbReference>
<dbReference type="Proteomes" id="UP000716291">
    <property type="component" value="Unassembled WGS sequence"/>
</dbReference>
<dbReference type="PANTHER" id="PTHR47672">
    <property type="entry name" value="E3 UBIQUITIN-PROTEIN LIGASE SNT2"/>
    <property type="match status" value="1"/>
</dbReference>
<evidence type="ECO:0000313" key="14">
    <source>
        <dbReference type="EMBL" id="KAG1305866.1"/>
    </source>
</evidence>
<dbReference type="CDD" id="cd00202">
    <property type="entry name" value="ZnF_GATA"/>
    <property type="match status" value="1"/>
</dbReference>
<feature type="region of interest" description="Disordered" evidence="7">
    <location>
        <begin position="232"/>
        <end position="272"/>
    </location>
</feature>
<name>A0A9P7BQD5_RHIOR</name>
<evidence type="ECO:0000259" key="13">
    <source>
        <dbReference type="PROSITE" id="PS51805"/>
    </source>
</evidence>
<protein>
    <submittedName>
        <fullName evidence="14">Uncharacterized protein</fullName>
    </submittedName>
</protein>
<keyword evidence="1" id="KW-0479">Metal-binding</keyword>
<keyword evidence="5" id="KW-0539">Nucleus</keyword>
<feature type="region of interest" description="Disordered" evidence="7">
    <location>
        <begin position="346"/>
        <end position="393"/>
    </location>
</feature>
<evidence type="ECO:0000259" key="10">
    <source>
        <dbReference type="PROSITE" id="PS51038"/>
    </source>
</evidence>
<dbReference type="GO" id="GO:0003682">
    <property type="term" value="F:chromatin binding"/>
    <property type="evidence" value="ECO:0007669"/>
    <property type="project" value="InterPro"/>
</dbReference>
<dbReference type="InterPro" id="IPR001965">
    <property type="entry name" value="Znf_PHD"/>
</dbReference>
<dbReference type="GO" id="GO:0043565">
    <property type="term" value="F:sequence-specific DNA binding"/>
    <property type="evidence" value="ECO:0007669"/>
    <property type="project" value="InterPro"/>
</dbReference>
<evidence type="ECO:0000256" key="6">
    <source>
        <dbReference type="PROSITE-ProRule" id="PRU00094"/>
    </source>
</evidence>
<feature type="domain" description="PHD-type" evidence="8">
    <location>
        <begin position="713"/>
        <end position="761"/>
    </location>
</feature>
<comment type="caution">
    <text evidence="14">The sequence shown here is derived from an EMBL/GenBank/DDBJ whole genome shotgun (WGS) entry which is preliminary data.</text>
</comment>
<dbReference type="InterPro" id="IPR000949">
    <property type="entry name" value="ELM2_dom"/>
</dbReference>
<feature type="domain" description="SANT" evidence="12">
    <location>
        <begin position="484"/>
        <end position="535"/>
    </location>
</feature>
<evidence type="ECO:0000256" key="4">
    <source>
        <dbReference type="ARBA" id="ARBA00023125"/>
    </source>
</evidence>
<feature type="domain" description="PHD-type" evidence="13">
    <location>
        <begin position="769"/>
        <end position="889"/>
    </location>
</feature>
<evidence type="ECO:0000259" key="8">
    <source>
        <dbReference type="PROSITE" id="PS50016"/>
    </source>
</evidence>
<dbReference type="InterPro" id="IPR009057">
    <property type="entry name" value="Homeodomain-like_sf"/>
</dbReference>
<dbReference type="InterPro" id="IPR019786">
    <property type="entry name" value="Zinc_finger_PHD-type_CS"/>
</dbReference>
<dbReference type="Gene3D" id="3.30.40.10">
    <property type="entry name" value="Zinc/RING finger domain, C3HC4 (zinc finger)"/>
    <property type="match status" value="2"/>
</dbReference>
<keyword evidence="2 6" id="KW-0863">Zinc-finger</keyword>
<feature type="compositionally biased region" description="Polar residues" evidence="7">
    <location>
        <begin position="256"/>
        <end position="272"/>
    </location>
</feature>
<keyword evidence="4" id="KW-0238">DNA-binding</keyword>
<dbReference type="SMART" id="SM00439">
    <property type="entry name" value="BAH"/>
    <property type="match status" value="1"/>
</dbReference>
<dbReference type="Pfam" id="PF13831">
    <property type="entry name" value="PHD_2"/>
    <property type="match status" value="1"/>
</dbReference>
<dbReference type="InterPro" id="IPR001025">
    <property type="entry name" value="BAH_dom"/>
</dbReference>
<dbReference type="GO" id="GO:0006355">
    <property type="term" value="P:regulation of DNA-templated transcription"/>
    <property type="evidence" value="ECO:0007669"/>
    <property type="project" value="InterPro"/>
</dbReference>
<dbReference type="SUPFAM" id="SSF57716">
    <property type="entry name" value="Glucocorticoid receptor-like (DNA-binding domain)"/>
    <property type="match status" value="1"/>
</dbReference>
<dbReference type="PANTHER" id="PTHR47672:SF1">
    <property type="entry name" value="E3 UBIQUITIN-PROTEIN LIGASE SNT2"/>
    <property type="match status" value="1"/>
</dbReference>
<organism evidence="14 15">
    <name type="scientific">Rhizopus oryzae</name>
    <name type="common">Mucormycosis agent</name>
    <name type="synonym">Rhizopus arrhizus var. delemar</name>
    <dbReference type="NCBI Taxonomy" id="64495"/>
    <lineage>
        <taxon>Eukaryota</taxon>
        <taxon>Fungi</taxon>
        <taxon>Fungi incertae sedis</taxon>
        <taxon>Mucoromycota</taxon>
        <taxon>Mucoromycotina</taxon>
        <taxon>Mucoromycetes</taxon>
        <taxon>Mucorales</taxon>
        <taxon>Mucorineae</taxon>
        <taxon>Rhizopodaceae</taxon>
        <taxon>Rhizopus</taxon>
    </lineage>
</organism>
<feature type="domain" description="PHD-type" evidence="8">
    <location>
        <begin position="174"/>
        <end position="226"/>
    </location>
</feature>
<dbReference type="InterPro" id="IPR013083">
    <property type="entry name" value="Znf_RING/FYVE/PHD"/>
</dbReference>
<evidence type="ECO:0000256" key="5">
    <source>
        <dbReference type="ARBA" id="ARBA00023242"/>
    </source>
</evidence>
<dbReference type="SMART" id="SM00184">
    <property type="entry name" value="RING"/>
    <property type="match status" value="3"/>
</dbReference>
<dbReference type="AlphaFoldDB" id="A0A9P7BQD5"/>
<evidence type="ECO:0000259" key="11">
    <source>
        <dbReference type="PROSITE" id="PS51156"/>
    </source>
</evidence>
<feature type="compositionally biased region" description="Low complexity" evidence="7">
    <location>
        <begin position="355"/>
        <end position="365"/>
    </location>
</feature>
<dbReference type="SMART" id="SM00401">
    <property type="entry name" value="ZnF_GATA"/>
    <property type="match status" value="1"/>
</dbReference>
<dbReference type="GO" id="GO:0048189">
    <property type="term" value="C:Lid2 complex"/>
    <property type="evidence" value="ECO:0007669"/>
    <property type="project" value="TreeGrafter"/>
</dbReference>
<dbReference type="InterPro" id="IPR001841">
    <property type="entry name" value="Znf_RING"/>
</dbReference>